<dbReference type="Gene3D" id="3.60.10.10">
    <property type="entry name" value="Endonuclease/exonuclease/phosphatase"/>
    <property type="match status" value="1"/>
</dbReference>
<name>A0A1B7YZD6_9FLAO</name>
<accession>A0A1B7YZD6</accession>
<dbReference type="OrthoDB" id="1398885at2"/>
<reference evidence="2" key="1">
    <citation type="submission" date="2016-06" db="EMBL/GenBank/DDBJ databases">
        <authorList>
            <person name="Zhan P."/>
        </authorList>
    </citation>
    <scope>NUCLEOTIDE SEQUENCE [LARGE SCALE GENOMIC DNA]</scope>
    <source>
        <strain evidence="2">T28</strain>
    </source>
</reference>
<evidence type="ECO:0000313" key="1">
    <source>
        <dbReference type="EMBL" id="OBR35650.1"/>
    </source>
</evidence>
<dbReference type="AlphaFoldDB" id="A0A1B7YZD6"/>
<dbReference type="EMBL" id="LZFP01000050">
    <property type="protein sequence ID" value="OBR35650.1"/>
    <property type="molecule type" value="Genomic_DNA"/>
</dbReference>
<dbReference type="SUPFAM" id="SSF56219">
    <property type="entry name" value="DNase I-like"/>
    <property type="match status" value="1"/>
</dbReference>
<proteinExistence type="predicted"/>
<dbReference type="RefSeq" id="WP_068486817.1">
    <property type="nucleotide sequence ID" value="NZ_CP018760.1"/>
</dbReference>
<comment type="caution">
    <text evidence="1">The sequence shown here is derived from an EMBL/GenBank/DDBJ whole genome shotgun (WGS) entry which is preliminary data.</text>
</comment>
<dbReference type="STRING" id="1836467.BTR34_01885"/>
<evidence type="ECO:0008006" key="3">
    <source>
        <dbReference type="Google" id="ProtNLM"/>
    </source>
</evidence>
<gene>
    <name evidence="1" type="ORF">A9200_10630</name>
</gene>
<protein>
    <recommendedName>
        <fullName evidence="3">Endonuclease/Exonuclease/phosphatase family protein</fullName>
    </recommendedName>
</protein>
<keyword evidence="2" id="KW-1185">Reference proteome</keyword>
<organism evidence="1 2">
    <name type="scientific">Maribacter hydrothermalis</name>
    <dbReference type="NCBI Taxonomy" id="1836467"/>
    <lineage>
        <taxon>Bacteria</taxon>
        <taxon>Pseudomonadati</taxon>
        <taxon>Bacteroidota</taxon>
        <taxon>Flavobacteriia</taxon>
        <taxon>Flavobacteriales</taxon>
        <taxon>Flavobacteriaceae</taxon>
        <taxon>Maribacter</taxon>
    </lineage>
</organism>
<evidence type="ECO:0000313" key="2">
    <source>
        <dbReference type="Proteomes" id="UP000092164"/>
    </source>
</evidence>
<dbReference type="Proteomes" id="UP000092164">
    <property type="component" value="Unassembled WGS sequence"/>
</dbReference>
<dbReference type="InterPro" id="IPR036691">
    <property type="entry name" value="Endo/exonu/phosph_ase_sf"/>
</dbReference>
<sequence>MKIATFNIQNLFHRDKSLVEQPIGKCITDWIEELDMLMRKSSKLLSEQERIRELSFLLGFEKTTPLPYAVMRRKAGLLYLKGIHHSAEPRAGHLTNWNGWIELQTKPISPTSTDNKAQVIADVNADILLLQEVEDRASLEEFNQKVLPKFNCKPYSHTFVIQSSDKQGLEIAILLREGYSLQTIKTHLIGGHSDLFQQLVEYEISSPSSEEIYILVSNLVKQTDDLEIAHTIRKSQVESIARIYKNLIAKGKTKVIIAGTFNTPSYCDSLSPLFQNTDVKDITKHFSFEVATDEGDDASYFRLGAYRMGVNIKQNDYLLFSPALFDSMQDSGLNRKAMWPIKKPQWSTYKEVTSKYNAASEHPMVWGKLIL</sequence>
<dbReference type="KEGG" id="mart:BTR34_01885"/>